<protein>
    <submittedName>
        <fullName evidence="2">Uncharacterized protein</fullName>
    </submittedName>
</protein>
<feature type="compositionally biased region" description="Basic and acidic residues" evidence="1">
    <location>
        <begin position="62"/>
        <end position="71"/>
    </location>
</feature>
<organism evidence="2 3">
    <name type="scientific">Exophiala mesophila</name>
    <name type="common">Black yeast-like fungus</name>
    <dbReference type="NCBI Taxonomy" id="212818"/>
    <lineage>
        <taxon>Eukaryota</taxon>
        <taxon>Fungi</taxon>
        <taxon>Dikarya</taxon>
        <taxon>Ascomycota</taxon>
        <taxon>Pezizomycotina</taxon>
        <taxon>Eurotiomycetes</taxon>
        <taxon>Chaetothyriomycetidae</taxon>
        <taxon>Chaetothyriales</taxon>
        <taxon>Herpotrichiellaceae</taxon>
        <taxon>Exophiala</taxon>
    </lineage>
</organism>
<dbReference type="VEuPathDB" id="FungiDB:PV10_07849"/>
<evidence type="ECO:0000313" key="2">
    <source>
        <dbReference type="EMBL" id="RVX69918.1"/>
    </source>
</evidence>
<dbReference type="AlphaFoldDB" id="A0A438N2J8"/>
<name>A0A438N2J8_EXOME</name>
<gene>
    <name evidence="2" type="ORF">B0A52_05753</name>
</gene>
<dbReference type="EMBL" id="NAJM01000026">
    <property type="protein sequence ID" value="RVX69918.1"/>
    <property type="molecule type" value="Genomic_DNA"/>
</dbReference>
<feature type="compositionally biased region" description="Basic residues" evidence="1">
    <location>
        <begin position="37"/>
        <end position="52"/>
    </location>
</feature>
<proteinExistence type="predicted"/>
<sequence length="108" mass="10981">MAQTRGATGNSKPRVFPTVSVEPVRKRKTTTGTGAAGKKKKTTTGGVSKKRAPAASGKGKSSVKDKIEGAVDKLTGSVENKPAKKAAGTKKISGTDGKTGKTAKINKV</sequence>
<feature type="region of interest" description="Disordered" evidence="1">
    <location>
        <begin position="1"/>
        <end position="108"/>
    </location>
</feature>
<reference evidence="2 3" key="1">
    <citation type="submission" date="2017-03" db="EMBL/GenBank/DDBJ databases">
        <title>Genomes of endolithic fungi from Antarctica.</title>
        <authorList>
            <person name="Coleine C."/>
            <person name="Masonjones S."/>
            <person name="Stajich J.E."/>
        </authorList>
    </citation>
    <scope>NUCLEOTIDE SEQUENCE [LARGE SCALE GENOMIC DNA]</scope>
    <source>
        <strain evidence="2 3">CCFEE 6314</strain>
    </source>
</reference>
<dbReference type="Proteomes" id="UP000288859">
    <property type="component" value="Unassembled WGS sequence"/>
</dbReference>
<comment type="caution">
    <text evidence="2">The sequence shown here is derived from an EMBL/GenBank/DDBJ whole genome shotgun (WGS) entry which is preliminary data.</text>
</comment>
<evidence type="ECO:0000256" key="1">
    <source>
        <dbReference type="SAM" id="MobiDB-lite"/>
    </source>
</evidence>
<feature type="compositionally biased region" description="Polar residues" evidence="1">
    <location>
        <begin position="1"/>
        <end position="11"/>
    </location>
</feature>
<accession>A0A438N2J8</accession>
<dbReference type="OrthoDB" id="5426707at2759"/>
<evidence type="ECO:0000313" key="3">
    <source>
        <dbReference type="Proteomes" id="UP000288859"/>
    </source>
</evidence>